<evidence type="ECO:0000259" key="1">
    <source>
        <dbReference type="Pfam" id="PF12680"/>
    </source>
</evidence>
<dbReference type="Gene3D" id="3.10.450.50">
    <property type="match status" value="1"/>
</dbReference>
<dbReference type="SUPFAM" id="SSF54427">
    <property type="entry name" value="NTF2-like"/>
    <property type="match status" value="1"/>
</dbReference>
<comment type="caution">
    <text evidence="2">The sequence shown here is derived from an EMBL/GenBank/DDBJ whole genome shotgun (WGS) entry which is preliminary data.</text>
</comment>
<organism evidence="2 3">
    <name type="scientific">Croceibacterium selenioxidans</name>
    <dbReference type="NCBI Taxonomy" id="2838833"/>
    <lineage>
        <taxon>Bacteria</taxon>
        <taxon>Pseudomonadati</taxon>
        <taxon>Pseudomonadota</taxon>
        <taxon>Alphaproteobacteria</taxon>
        <taxon>Sphingomonadales</taxon>
        <taxon>Erythrobacteraceae</taxon>
        <taxon>Croceibacterium</taxon>
    </lineage>
</organism>
<accession>A0ABS5W228</accession>
<feature type="domain" description="SnoaL-like" evidence="1">
    <location>
        <begin position="7"/>
        <end position="53"/>
    </location>
</feature>
<evidence type="ECO:0000313" key="2">
    <source>
        <dbReference type="EMBL" id="MBT2133808.1"/>
    </source>
</evidence>
<reference evidence="2 3" key="1">
    <citation type="submission" date="2021-05" db="EMBL/GenBank/DDBJ databases">
        <title>Croceibacterium sp. LX-88 genome sequence.</title>
        <authorList>
            <person name="Luo X."/>
        </authorList>
    </citation>
    <scope>NUCLEOTIDE SEQUENCE [LARGE SCALE GENOMIC DNA]</scope>
    <source>
        <strain evidence="2 3">LX-88</strain>
    </source>
</reference>
<dbReference type="EMBL" id="JAHFVK010000001">
    <property type="protein sequence ID" value="MBT2133808.1"/>
    <property type="molecule type" value="Genomic_DNA"/>
</dbReference>
<evidence type="ECO:0000313" key="3">
    <source>
        <dbReference type="Proteomes" id="UP000811255"/>
    </source>
</evidence>
<dbReference type="Pfam" id="PF12680">
    <property type="entry name" value="SnoaL_2"/>
    <property type="match status" value="1"/>
</dbReference>
<gene>
    <name evidence="2" type="ORF">KK137_05625</name>
</gene>
<protein>
    <submittedName>
        <fullName evidence="2">Nuclear transport factor 2 family protein</fullName>
    </submittedName>
</protein>
<name>A0ABS5W228_9SPHN</name>
<sequence length="135" mass="15422">MTEDDYHRYIKAFNARDYSSLETFFTDDFALENAGFRVEGKKAFREFYAFFHEFCREEVIFKGFYPGKEGFVSNVIIRFTGLKDLSPDVLAEKGYSGMTPVPAGISVDVEFLILYLLDPSGLIRFIKGAVWVPAV</sequence>
<dbReference type="RefSeq" id="WP_214535187.1">
    <property type="nucleotide sequence ID" value="NZ_JAHFVK010000001.1"/>
</dbReference>
<dbReference type="InterPro" id="IPR032710">
    <property type="entry name" value="NTF2-like_dom_sf"/>
</dbReference>
<dbReference type="Proteomes" id="UP000811255">
    <property type="component" value="Unassembled WGS sequence"/>
</dbReference>
<proteinExistence type="predicted"/>
<keyword evidence="3" id="KW-1185">Reference proteome</keyword>
<dbReference type="InterPro" id="IPR037401">
    <property type="entry name" value="SnoaL-like"/>
</dbReference>